<name>A0ACA9K579_9GLOM</name>
<evidence type="ECO:0000313" key="2">
    <source>
        <dbReference type="Proteomes" id="UP000789525"/>
    </source>
</evidence>
<evidence type="ECO:0000313" key="1">
    <source>
        <dbReference type="EMBL" id="CAG8452728.1"/>
    </source>
</evidence>
<comment type="caution">
    <text evidence="1">The sequence shown here is derived from an EMBL/GenBank/DDBJ whole genome shotgun (WGS) entry which is preliminary data.</text>
</comment>
<reference evidence="1" key="1">
    <citation type="submission" date="2021-06" db="EMBL/GenBank/DDBJ databases">
        <authorList>
            <person name="Kallberg Y."/>
            <person name="Tangrot J."/>
            <person name="Rosling A."/>
        </authorList>
    </citation>
    <scope>NUCLEOTIDE SEQUENCE</scope>
    <source>
        <strain evidence="1">CL356</strain>
    </source>
</reference>
<dbReference type="Proteomes" id="UP000789525">
    <property type="component" value="Unassembled WGS sequence"/>
</dbReference>
<organism evidence="1 2">
    <name type="scientific">Acaulospora colombiana</name>
    <dbReference type="NCBI Taxonomy" id="27376"/>
    <lineage>
        <taxon>Eukaryota</taxon>
        <taxon>Fungi</taxon>
        <taxon>Fungi incertae sedis</taxon>
        <taxon>Mucoromycota</taxon>
        <taxon>Glomeromycotina</taxon>
        <taxon>Glomeromycetes</taxon>
        <taxon>Diversisporales</taxon>
        <taxon>Acaulosporaceae</taxon>
        <taxon>Acaulospora</taxon>
    </lineage>
</organism>
<dbReference type="EMBL" id="CAJVPT010000903">
    <property type="protein sequence ID" value="CAG8452728.1"/>
    <property type="molecule type" value="Genomic_DNA"/>
</dbReference>
<proteinExistence type="predicted"/>
<protein>
    <submittedName>
        <fullName evidence="1">14741_t:CDS:1</fullName>
    </submittedName>
</protein>
<keyword evidence="2" id="KW-1185">Reference proteome</keyword>
<accession>A0ACA9K579</accession>
<sequence length="265" mass="29432">MDFTNGEPKNYQNLKEIINQLDVGVLVNNVAMNHEIPTPFILETDELIQNIVEVNISGLLKVTKIVLPGMLSRNRGLIINVGSFSGMVATPYLSVYSGSKAFMNTWSQALGAELKSKGIVVENVNTYFVVSAMSKVRRPSFLIPLPRPYVKSVLNKIGVPGGASWVPFNSNTYPPHALANWVITNTFPWNFWVNQALGMEMVNDGMKILKLDKMRSPTSFSLEYIASGSTSSEDFKGCLLTHTYPFSPKVTSTPHGSVWKWVLDR</sequence>
<gene>
    <name evidence="1" type="ORF">ACOLOM_LOCUS824</name>
</gene>